<protein>
    <recommendedName>
        <fullName evidence="5">Ig-like domain-containing protein</fullName>
    </recommendedName>
</protein>
<feature type="domain" description="Ig-like" evidence="5">
    <location>
        <begin position="103"/>
        <end position="202"/>
    </location>
</feature>
<dbReference type="SMART" id="SM00407">
    <property type="entry name" value="IGc1"/>
    <property type="match status" value="1"/>
</dbReference>
<evidence type="ECO:0000313" key="7">
    <source>
        <dbReference type="Proteomes" id="UP001187415"/>
    </source>
</evidence>
<accession>A0AA88SJ17</accession>
<evidence type="ECO:0000256" key="3">
    <source>
        <dbReference type="SAM" id="Phobius"/>
    </source>
</evidence>
<gene>
    <name evidence="6" type="ORF">Q5P01_017432</name>
</gene>
<dbReference type="Gene3D" id="2.60.40.10">
    <property type="entry name" value="Immunoglobulins"/>
    <property type="match status" value="1"/>
</dbReference>
<feature type="signal peptide" evidence="4">
    <location>
        <begin position="1"/>
        <end position="17"/>
    </location>
</feature>
<dbReference type="PROSITE" id="PS50835">
    <property type="entry name" value="IG_LIKE"/>
    <property type="match status" value="1"/>
</dbReference>
<dbReference type="InterPro" id="IPR036179">
    <property type="entry name" value="Ig-like_dom_sf"/>
</dbReference>
<dbReference type="Proteomes" id="UP001187415">
    <property type="component" value="Unassembled WGS sequence"/>
</dbReference>
<dbReference type="PANTHER" id="PTHR19944:SF86">
    <property type="entry name" value="HLA CLASS II HISTOCOMPATIBILITY ANTIGEN, DR ALPHA CHAIN"/>
    <property type="match status" value="1"/>
</dbReference>
<dbReference type="InterPro" id="IPR050160">
    <property type="entry name" value="MHC/Immunoglobulin"/>
</dbReference>
<proteinExistence type="predicted"/>
<evidence type="ECO:0000256" key="1">
    <source>
        <dbReference type="ARBA" id="ARBA00023180"/>
    </source>
</evidence>
<evidence type="ECO:0000256" key="2">
    <source>
        <dbReference type="ARBA" id="ARBA00023319"/>
    </source>
</evidence>
<name>A0AA88SJ17_CHASR</name>
<evidence type="ECO:0000256" key="4">
    <source>
        <dbReference type="SAM" id="SignalP"/>
    </source>
</evidence>
<dbReference type="PROSITE" id="PS00290">
    <property type="entry name" value="IG_MHC"/>
    <property type="match status" value="1"/>
</dbReference>
<dbReference type="SUPFAM" id="SSF54452">
    <property type="entry name" value="MHC antigen-recognition domain"/>
    <property type="match status" value="1"/>
</dbReference>
<feature type="transmembrane region" description="Helical" evidence="3">
    <location>
        <begin position="206"/>
        <end position="229"/>
    </location>
</feature>
<dbReference type="InterPro" id="IPR011162">
    <property type="entry name" value="MHC_I/II-like_Ag-recog"/>
</dbReference>
<keyword evidence="3" id="KW-0812">Transmembrane</keyword>
<keyword evidence="3" id="KW-1133">Transmembrane helix</keyword>
<comment type="caution">
    <text evidence="6">The sequence shown here is derived from an EMBL/GenBank/DDBJ whole genome shotgun (WGS) entry which is preliminary data.</text>
</comment>
<dbReference type="InterPro" id="IPR003006">
    <property type="entry name" value="Ig/MHC_CS"/>
</dbReference>
<keyword evidence="2" id="KW-0393">Immunoglobulin domain</keyword>
<reference evidence="6" key="1">
    <citation type="submission" date="2023-07" db="EMBL/GenBank/DDBJ databases">
        <title>Chromosome-level Genome Assembly of Striped Snakehead (Channa striata).</title>
        <authorList>
            <person name="Liu H."/>
        </authorList>
    </citation>
    <scope>NUCLEOTIDE SEQUENCE</scope>
    <source>
        <strain evidence="6">Gz</strain>
        <tissue evidence="6">Muscle</tissue>
    </source>
</reference>
<dbReference type="PANTHER" id="PTHR19944">
    <property type="entry name" value="MHC CLASS II-RELATED"/>
    <property type="match status" value="1"/>
</dbReference>
<dbReference type="InterPro" id="IPR007110">
    <property type="entry name" value="Ig-like_dom"/>
</dbReference>
<feature type="chain" id="PRO_5041742033" description="Ig-like domain-containing protein" evidence="4">
    <location>
        <begin position="18"/>
        <end position="242"/>
    </location>
</feature>
<dbReference type="EMBL" id="JAUPFM010000013">
    <property type="protein sequence ID" value="KAK2833543.1"/>
    <property type="molecule type" value="Genomic_DNA"/>
</dbReference>
<evidence type="ECO:0000259" key="5">
    <source>
        <dbReference type="PROSITE" id="PS50835"/>
    </source>
</evidence>
<dbReference type="AlphaFoldDB" id="A0AA88SJ17"/>
<dbReference type="InterPro" id="IPR003597">
    <property type="entry name" value="Ig_C1-set"/>
</dbReference>
<keyword evidence="4" id="KW-0732">Signal</keyword>
<sequence length="242" mass="27120">MFFKIILLLSGAICIYAQRSHELCLSYGCFESGDTHISMILDGDDVFYADFKKGLLIWDSKIPTDIHVASAYEFSLYYRSICKGVLQRSKPDKSITTNTTEAPEISIFPRDEVAEDEENTLICFINNFFPPSINVKWTKNDEELVQEDAFNKCLPNPDGTFYVFSHLTFVPKTGDIYSCTVEHEALEDPRTKFWVVDTDEISISSPAVFCGLGLTLGLLGVAAGTFFFAKGSQYQGTVERSS</sequence>
<keyword evidence="3" id="KW-0472">Membrane</keyword>
<keyword evidence="7" id="KW-1185">Reference proteome</keyword>
<dbReference type="SUPFAM" id="SSF48726">
    <property type="entry name" value="Immunoglobulin"/>
    <property type="match status" value="1"/>
</dbReference>
<dbReference type="Pfam" id="PF07654">
    <property type="entry name" value="C1-set"/>
    <property type="match status" value="1"/>
</dbReference>
<keyword evidence="1" id="KW-0325">Glycoprotein</keyword>
<evidence type="ECO:0000313" key="6">
    <source>
        <dbReference type="EMBL" id="KAK2833543.1"/>
    </source>
</evidence>
<dbReference type="InterPro" id="IPR013783">
    <property type="entry name" value="Ig-like_fold"/>
</dbReference>
<organism evidence="6 7">
    <name type="scientific">Channa striata</name>
    <name type="common">Snakehead murrel</name>
    <name type="synonym">Ophicephalus striatus</name>
    <dbReference type="NCBI Taxonomy" id="64152"/>
    <lineage>
        <taxon>Eukaryota</taxon>
        <taxon>Metazoa</taxon>
        <taxon>Chordata</taxon>
        <taxon>Craniata</taxon>
        <taxon>Vertebrata</taxon>
        <taxon>Euteleostomi</taxon>
        <taxon>Actinopterygii</taxon>
        <taxon>Neopterygii</taxon>
        <taxon>Teleostei</taxon>
        <taxon>Neoteleostei</taxon>
        <taxon>Acanthomorphata</taxon>
        <taxon>Anabantaria</taxon>
        <taxon>Anabantiformes</taxon>
        <taxon>Channoidei</taxon>
        <taxon>Channidae</taxon>
        <taxon>Channa</taxon>
    </lineage>
</organism>